<protein>
    <submittedName>
        <fullName evidence="2">Pheromone/general odorant binding protein</fullName>
    </submittedName>
</protein>
<keyword evidence="3" id="KW-1185">Reference proteome</keyword>
<evidence type="ECO:0000313" key="2">
    <source>
        <dbReference type="EMBL" id="VVC29376.1"/>
    </source>
</evidence>
<dbReference type="InterPro" id="IPR036728">
    <property type="entry name" value="PBP_GOBP_sf"/>
</dbReference>
<dbReference type="CDD" id="cd23992">
    <property type="entry name" value="PBP_GOBP"/>
    <property type="match status" value="1"/>
</dbReference>
<gene>
    <name evidence="2" type="ORF">CINCED_3A007390</name>
</gene>
<accession>A0A5E4MAW1</accession>
<proteinExistence type="predicted"/>
<dbReference type="OrthoDB" id="6574851at2759"/>
<evidence type="ECO:0000313" key="3">
    <source>
        <dbReference type="Proteomes" id="UP000325440"/>
    </source>
</evidence>
<evidence type="ECO:0000256" key="1">
    <source>
        <dbReference type="SAM" id="SignalP"/>
    </source>
</evidence>
<reference evidence="2 3" key="1">
    <citation type="submission" date="2019-08" db="EMBL/GenBank/DDBJ databases">
        <authorList>
            <person name="Alioto T."/>
            <person name="Alioto T."/>
            <person name="Gomez Garrido J."/>
        </authorList>
    </citation>
    <scope>NUCLEOTIDE SEQUENCE [LARGE SCALE GENOMIC DNA]</scope>
</reference>
<organism evidence="2 3">
    <name type="scientific">Cinara cedri</name>
    <dbReference type="NCBI Taxonomy" id="506608"/>
    <lineage>
        <taxon>Eukaryota</taxon>
        <taxon>Metazoa</taxon>
        <taxon>Ecdysozoa</taxon>
        <taxon>Arthropoda</taxon>
        <taxon>Hexapoda</taxon>
        <taxon>Insecta</taxon>
        <taxon>Pterygota</taxon>
        <taxon>Neoptera</taxon>
        <taxon>Paraneoptera</taxon>
        <taxon>Hemiptera</taxon>
        <taxon>Sternorrhyncha</taxon>
        <taxon>Aphidomorpha</taxon>
        <taxon>Aphidoidea</taxon>
        <taxon>Aphididae</taxon>
        <taxon>Lachninae</taxon>
        <taxon>Cinara</taxon>
    </lineage>
</organism>
<dbReference type="Pfam" id="PF01395">
    <property type="entry name" value="PBP_GOBP"/>
    <property type="match status" value="1"/>
</dbReference>
<keyword evidence="1" id="KW-0732">Signal</keyword>
<sequence>MNPSKYHVTLLLVVSLCCLVTGRFTTEQIDQYGKACNASEEDLAVAKQYKVPTSESGKCLMKCMISKLGLLNDDGTYNKQGTEEALKKYWSEWPVNKIEQINDKCYEEAKKVSSTVVSTCIYSYHVMACINTQAKILGVL</sequence>
<dbReference type="SUPFAM" id="SSF47565">
    <property type="entry name" value="Insect pheromone/odorant-binding proteins"/>
    <property type="match status" value="1"/>
</dbReference>
<dbReference type="AlphaFoldDB" id="A0A5E4MAW1"/>
<dbReference type="Proteomes" id="UP000325440">
    <property type="component" value="Unassembled WGS sequence"/>
</dbReference>
<dbReference type="InterPro" id="IPR006170">
    <property type="entry name" value="PBP/GOBP"/>
</dbReference>
<dbReference type="Gene3D" id="1.10.238.20">
    <property type="entry name" value="Pheromone/general odorant binding protein domain"/>
    <property type="match status" value="1"/>
</dbReference>
<feature type="chain" id="PRO_5022720966" evidence="1">
    <location>
        <begin position="23"/>
        <end position="140"/>
    </location>
</feature>
<name>A0A5E4MAW1_9HEMI</name>
<dbReference type="SMART" id="SM00708">
    <property type="entry name" value="PhBP"/>
    <property type="match status" value="1"/>
</dbReference>
<dbReference type="GO" id="GO:0005549">
    <property type="term" value="F:odorant binding"/>
    <property type="evidence" value="ECO:0007669"/>
    <property type="project" value="InterPro"/>
</dbReference>
<dbReference type="EMBL" id="CABPRJ010000491">
    <property type="protein sequence ID" value="VVC29376.1"/>
    <property type="molecule type" value="Genomic_DNA"/>
</dbReference>
<feature type="signal peptide" evidence="1">
    <location>
        <begin position="1"/>
        <end position="22"/>
    </location>
</feature>